<sequence>MKQFDAIKQILDSSAVYYLILVDMNSNYAYLNKKYLKAFNQIHGDLIGQHYSKTIHKDDLNICVSVSQQCFAHPDQVFPATLRKHDGHGGFIITQWEYKALFDEHNNPAGIFCIGNDITEFVETRSTLEETQASLSNAHITLEEIAHIQSHVIRKPIANILGLSALLESTDSVESVRALVLMIQDSAKELDEVIKSVSRKI</sequence>
<dbReference type="RefSeq" id="WP_188625977.1">
    <property type="nucleotide sequence ID" value="NZ_BMIL01000003.1"/>
</dbReference>
<evidence type="ECO:0000256" key="2">
    <source>
        <dbReference type="ARBA" id="ARBA00012438"/>
    </source>
</evidence>
<dbReference type="NCBIfam" id="TIGR00229">
    <property type="entry name" value="sensory_box"/>
    <property type="match status" value="1"/>
</dbReference>
<comment type="catalytic activity">
    <reaction evidence="1">
        <text>ATP + protein L-histidine = ADP + protein N-phospho-L-histidine.</text>
        <dbReference type="EC" id="2.7.13.3"/>
    </reaction>
</comment>
<evidence type="ECO:0000313" key="5">
    <source>
        <dbReference type="Proteomes" id="UP000651668"/>
    </source>
</evidence>
<dbReference type="Gene3D" id="3.30.450.20">
    <property type="entry name" value="PAS domain"/>
    <property type="match status" value="1"/>
</dbReference>
<dbReference type="Gene3D" id="1.10.287.130">
    <property type="match status" value="1"/>
</dbReference>
<dbReference type="SUPFAM" id="SSF55785">
    <property type="entry name" value="PYP-like sensor domain (PAS domain)"/>
    <property type="match status" value="1"/>
</dbReference>
<reference evidence="4" key="1">
    <citation type="journal article" date="2014" name="Int. J. Syst. Evol. Microbiol.">
        <title>Complete genome sequence of Corynebacterium casei LMG S-19264T (=DSM 44701T), isolated from a smear-ripened cheese.</title>
        <authorList>
            <consortium name="US DOE Joint Genome Institute (JGI-PGF)"/>
            <person name="Walter F."/>
            <person name="Albersmeier A."/>
            <person name="Kalinowski J."/>
            <person name="Ruckert C."/>
        </authorList>
    </citation>
    <scope>NUCLEOTIDE SEQUENCE</scope>
    <source>
        <strain evidence="4">CGMCC 1.15343</strain>
    </source>
</reference>
<feature type="domain" description="PAS fold-4" evidence="3">
    <location>
        <begin position="18"/>
        <end position="122"/>
    </location>
</feature>
<dbReference type="AlphaFoldDB" id="A0A916U4E1"/>
<dbReference type="InterPro" id="IPR013656">
    <property type="entry name" value="PAS_4"/>
</dbReference>
<dbReference type="CDD" id="cd00082">
    <property type="entry name" value="HisKA"/>
    <property type="match status" value="1"/>
</dbReference>
<gene>
    <name evidence="4" type="ORF">GCM10011387_12340</name>
</gene>
<dbReference type="GO" id="GO:0000155">
    <property type="term" value="F:phosphorelay sensor kinase activity"/>
    <property type="evidence" value="ECO:0007669"/>
    <property type="project" value="InterPro"/>
</dbReference>
<name>A0A916U4E1_9SPHI</name>
<evidence type="ECO:0000256" key="1">
    <source>
        <dbReference type="ARBA" id="ARBA00000085"/>
    </source>
</evidence>
<dbReference type="Pfam" id="PF08448">
    <property type="entry name" value="PAS_4"/>
    <property type="match status" value="1"/>
</dbReference>
<dbReference type="EMBL" id="BMIL01000003">
    <property type="protein sequence ID" value="GGC60252.1"/>
    <property type="molecule type" value="Genomic_DNA"/>
</dbReference>
<proteinExistence type="predicted"/>
<organism evidence="4 5">
    <name type="scientific">Pedobacter quisquiliarum</name>
    <dbReference type="NCBI Taxonomy" id="1834438"/>
    <lineage>
        <taxon>Bacteria</taxon>
        <taxon>Pseudomonadati</taxon>
        <taxon>Bacteroidota</taxon>
        <taxon>Sphingobacteriia</taxon>
        <taxon>Sphingobacteriales</taxon>
        <taxon>Sphingobacteriaceae</taxon>
        <taxon>Pedobacter</taxon>
    </lineage>
</organism>
<keyword evidence="5" id="KW-1185">Reference proteome</keyword>
<evidence type="ECO:0000313" key="4">
    <source>
        <dbReference type="EMBL" id="GGC60252.1"/>
    </source>
</evidence>
<evidence type="ECO:0000259" key="3">
    <source>
        <dbReference type="Pfam" id="PF08448"/>
    </source>
</evidence>
<dbReference type="Proteomes" id="UP000651668">
    <property type="component" value="Unassembled WGS sequence"/>
</dbReference>
<protein>
    <recommendedName>
        <fullName evidence="2">histidine kinase</fullName>
        <ecNumber evidence="2">2.7.13.3</ecNumber>
    </recommendedName>
</protein>
<comment type="caution">
    <text evidence="4">The sequence shown here is derived from an EMBL/GenBank/DDBJ whole genome shotgun (WGS) entry which is preliminary data.</text>
</comment>
<dbReference type="InterPro" id="IPR003661">
    <property type="entry name" value="HisK_dim/P_dom"/>
</dbReference>
<accession>A0A916U4E1</accession>
<dbReference type="InterPro" id="IPR035965">
    <property type="entry name" value="PAS-like_dom_sf"/>
</dbReference>
<dbReference type="EC" id="2.7.13.3" evidence="2"/>
<reference evidence="4" key="2">
    <citation type="submission" date="2020-09" db="EMBL/GenBank/DDBJ databases">
        <authorList>
            <person name="Sun Q."/>
            <person name="Zhou Y."/>
        </authorList>
    </citation>
    <scope>NUCLEOTIDE SEQUENCE</scope>
    <source>
        <strain evidence="4">CGMCC 1.15343</strain>
    </source>
</reference>
<dbReference type="CDD" id="cd00130">
    <property type="entry name" value="PAS"/>
    <property type="match status" value="1"/>
</dbReference>
<dbReference type="InterPro" id="IPR000014">
    <property type="entry name" value="PAS"/>
</dbReference>